<dbReference type="EMBL" id="CAXIXY010000003">
    <property type="protein sequence ID" value="CAL2081200.1"/>
    <property type="molecule type" value="Genomic_DNA"/>
</dbReference>
<evidence type="ECO:0008006" key="3">
    <source>
        <dbReference type="Google" id="ProtNLM"/>
    </source>
</evidence>
<dbReference type="Proteomes" id="UP001497416">
    <property type="component" value="Unassembled WGS sequence"/>
</dbReference>
<evidence type="ECO:0000313" key="1">
    <source>
        <dbReference type="EMBL" id="CAL2081200.1"/>
    </source>
</evidence>
<evidence type="ECO:0000313" key="2">
    <source>
        <dbReference type="Proteomes" id="UP001497416"/>
    </source>
</evidence>
<protein>
    <recommendedName>
        <fullName evidence="3">Deoxyribose-phosphate aldolase</fullName>
    </recommendedName>
</protein>
<sequence>MTNQTSMKSIIQLVVFSLAIATFFSCKPEQKETPKKENKTEEIKTEKLSEGEVIINSAIQAHGGELYDKASYTFVFRNRQYSFTNKGNSYRYSVIKQNDKKEEVIDVLDNGNFSRTINGKKLDLKEEDASRYGESLNSVIYFATLPYKLKDKAVNKTYVGEVTIKNENYNVVEVTFKQEGGGKDFEDQYYYWVNKKSNTVDYLAYNYKVNGGGVRFRSSYNRRNVGGIIFQDYINYKAEVGTPLSELPSLYENDKLKEVSRIDTENVEILKQ</sequence>
<proteinExistence type="predicted"/>
<dbReference type="Pfam" id="PF20113">
    <property type="entry name" value="DUF6503"/>
    <property type="match status" value="1"/>
</dbReference>
<reference evidence="1 2" key="1">
    <citation type="submission" date="2024-05" db="EMBL/GenBank/DDBJ databases">
        <authorList>
            <person name="Duchaud E."/>
        </authorList>
    </citation>
    <scope>NUCLEOTIDE SEQUENCE [LARGE SCALE GENOMIC DNA]</scope>
    <source>
        <strain evidence="1">Ena-SAMPLE-TAB-13-05-2024-13:56:06:370-140302</strain>
    </source>
</reference>
<keyword evidence="2" id="KW-1185">Reference proteome</keyword>
<gene>
    <name evidence="1" type="ORF">T190607A01A_11157</name>
</gene>
<organism evidence="1 2">
    <name type="scientific">Tenacibaculum platacis</name>
    <dbReference type="NCBI Taxonomy" id="3137852"/>
    <lineage>
        <taxon>Bacteria</taxon>
        <taxon>Pseudomonadati</taxon>
        <taxon>Bacteroidota</taxon>
        <taxon>Flavobacteriia</taxon>
        <taxon>Flavobacteriales</taxon>
        <taxon>Flavobacteriaceae</taxon>
        <taxon>Tenacibaculum</taxon>
    </lineage>
</organism>
<accession>A0ABM9NWB2</accession>
<name>A0ABM9NWB2_9FLAO</name>
<comment type="caution">
    <text evidence="1">The sequence shown here is derived from an EMBL/GenBank/DDBJ whole genome shotgun (WGS) entry which is preliminary data.</text>
</comment>
<dbReference type="InterPro" id="IPR045444">
    <property type="entry name" value="DUF6503"/>
</dbReference>